<sequence>MRTLTPPINGTSLTVKTTPTSSSSTSTSPEKNTTAYTQPLHHFPPLLLLVSTPLPIALNPSSYQQKHASKILSPAPPIAAVASTSTVNVKPIITPPTIDMSNPPEIGIKPAPFEGDHSKSKEFQLHIHLFLRANPVRYKEAAFQISLFIDLCQGPIVGKWATHHVEEILNDDDKVAAATTPAHVPRYATLTVLLTCFNLDFSPLDDFQDALNAIQTIQMGTRPVVDYITKFKFYAPCTGYNNMALIAWFLKGMNQALLDDCQCSYPTPKMLDEWKERACDRNAAFLMCTQSLPHNWAHPAKIITALIKKQIDAEALLDSGAEGIIMHPNFTKKHQFPLKKLPKPFPIRNVDNSKNIMGWNIRIQVYAKDSVSFHEETAEFYLVDIGDYNIILGTDWLQEHNPEIDWVSCHVDMTRCPPSCTLNKPLVKNLLTRTECHQLTSHSSVLSAASVAMPLSSPCISPLLPLLLPFVAAPLPKYVVPARRIHGIYLCHAQGVRVRCIHLPKVPAHLFTEDDDPRPNVDDDWVKKAFIWLVSSQTGTHLFCRMMIQTISTPFASAAPSPMLRNWLSMWLLMSLKSPSLRWFPLNTKTSDSSSTWRKRADASHGKTIPILL</sequence>
<evidence type="ECO:0000256" key="1">
    <source>
        <dbReference type="SAM" id="MobiDB-lite"/>
    </source>
</evidence>
<name>A0A4Y9ZM06_9AGAM</name>
<dbReference type="Pfam" id="PF08284">
    <property type="entry name" value="RVP_2"/>
    <property type="match status" value="1"/>
</dbReference>
<dbReference type="PANTHER" id="PTHR15503">
    <property type="entry name" value="LDOC1 RELATED"/>
    <property type="match status" value="1"/>
</dbReference>
<dbReference type="STRING" id="135208.A0A4Y9ZM06"/>
<dbReference type="InterPro" id="IPR032567">
    <property type="entry name" value="RTL1-rel"/>
</dbReference>
<dbReference type="OrthoDB" id="128646at2759"/>
<dbReference type="Gene3D" id="2.40.70.10">
    <property type="entry name" value="Acid Proteases"/>
    <property type="match status" value="1"/>
</dbReference>
<keyword evidence="3" id="KW-1185">Reference proteome</keyword>
<dbReference type="Proteomes" id="UP000298061">
    <property type="component" value="Unassembled WGS sequence"/>
</dbReference>
<organism evidence="2 3">
    <name type="scientific">Hericium alpestre</name>
    <dbReference type="NCBI Taxonomy" id="135208"/>
    <lineage>
        <taxon>Eukaryota</taxon>
        <taxon>Fungi</taxon>
        <taxon>Dikarya</taxon>
        <taxon>Basidiomycota</taxon>
        <taxon>Agaricomycotina</taxon>
        <taxon>Agaricomycetes</taxon>
        <taxon>Russulales</taxon>
        <taxon>Hericiaceae</taxon>
        <taxon>Hericium</taxon>
    </lineage>
</organism>
<reference evidence="2 3" key="1">
    <citation type="submission" date="2019-02" db="EMBL/GenBank/DDBJ databases">
        <title>Genome sequencing of the rare red list fungi Hericium alpestre (H. flagellum).</title>
        <authorList>
            <person name="Buettner E."/>
            <person name="Kellner H."/>
        </authorList>
    </citation>
    <scope>NUCLEOTIDE SEQUENCE [LARGE SCALE GENOMIC DNA]</scope>
    <source>
        <strain evidence="2 3">DSM 108284</strain>
    </source>
</reference>
<accession>A0A4Y9ZM06</accession>
<comment type="caution">
    <text evidence="2">The sequence shown here is derived from an EMBL/GenBank/DDBJ whole genome shotgun (WGS) entry which is preliminary data.</text>
</comment>
<dbReference type="CDD" id="cd00303">
    <property type="entry name" value="retropepsin_like"/>
    <property type="match status" value="1"/>
</dbReference>
<protein>
    <recommendedName>
        <fullName evidence="4">Retrotransposon gag domain-containing protein</fullName>
    </recommendedName>
</protein>
<feature type="region of interest" description="Disordered" evidence="1">
    <location>
        <begin position="1"/>
        <end position="37"/>
    </location>
</feature>
<dbReference type="SUPFAM" id="SSF50630">
    <property type="entry name" value="Acid proteases"/>
    <property type="match status" value="1"/>
</dbReference>
<evidence type="ECO:0000313" key="3">
    <source>
        <dbReference type="Proteomes" id="UP000298061"/>
    </source>
</evidence>
<evidence type="ECO:0008006" key="4">
    <source>
        <dbReference type="Google" id="ProtNLM"/>
    </source>
</evidence>
<feature type="compositionally biased region" description="Low complexity" evidence="1">
    <location>
        <begin position="11"/>
        <end position="37"/>
    </location>
</feature>
<dbReference type="PANTHER" id="PTHR15503:SF22">
    <property type="entry name" value="TRANSPOSON TY3-I GAG POLYPROTEIN"/>
    <property type="match status" value="1"/>
</dbReference>
<feature type="compositionally biased region" description="Polar residues" evidence="1">
    <location>
        <begin position="1"/>
        <end position="10"/>
    </location>
</feature>
<dbReference type="EMBL" id="SFCI01002019">
    <property type="protein sequence ID" value="TFY74548.1"/>
    <property type="molecule type" value="Genomic_DNA"/>
</dbReference>
<dbReference type="AlphaFoldDB" id="A0A4Y9ZM06"/>
<gene>
    <name evidence="2" type="ORF">EWM64_g9464</name>
</gene>
<dbReference type="InterPro" id="IPR021109">
    <property type="entry name" value="Peptidase_aspartic_dom_sf"/>
</dbReference>
<evidence type="ECO:0000313" key="2">
    <source>
        <dbReference type="EMBL" id="TFY74548.1"/>
    </source>
</evidence>
<proteinExistence type="predicted"/>